<dbReference type="PANTHER" id="PTHR43611:SF3">
    <property type="entry name" value="FLAVIN MONONUCLEOTIDE HYDROLASE 1, CHLOROPLATIC"/>
    <property type="match status" value="1"/>
</dbReference>
<proteinExistence type="predicted"/>
<dbReference type="InterPro" id="IPR023214">
    <property type="entry name" value="HAD_sf"/>
</dbReference>
<evidence type="ECO:0000313" key="1">
    <source>
        <dbReference type="EMBL" id="QDV31697.1"/>
    </source>
</evidence>
<dbReference type="Gene3D" id="1.10.150.240">
    <property type="entry name" value="Putative phosphatase, domain 2"/>
    <property type="match status" value="1"/>
</dbReference>
<gene>
    <name evidence="1" type="primary">yihX</name>
    <name evidence="1" type="ORF">Spb1_36420</name>
</gene>
<dbReference type="EC" id="3.1.3.-" evidence="1"/>
<dbReference type="Pfam" id="PF00702">
    <property type="entry name" value="Hydrolase"/>
    <property type="match status" value="1"/>
</dbReference>
<organism evidence="1 2">
    <name type="scientific">Planctopirus ephydatiae</name>
    <dbReference type="NCBI Taxonomy" id="2528019"/>
    <lineage>
        <taxon>Bacteria</taxon>
        <taxon>Pseudomonadati</taxon>
        <taxon>Planctomycetota</taxon>
        <taxon>Planctomycetia</taxon>
        <taxon>Planctomycetales</taxon>
        <taxon>Planctomycetaceae</taxon>
        <taxon>Planctopirus</taxon>
    </lineage>
</organism>
<evidence type="ECO:0000313" key="2">
    <source>
        <dbReference type="Proteomes" id="UP000315349"/>
    </source>
</evidence>
<sequence>MIKTCLFDMGNVLVFFSHERMCRQIGALCGWTRDECRKQLMDSGLQWNYERGLLTCEEMRDALSELSGRNISLAALDRATADIFIENTSMLPILARLKANGHRLVLLSNTSVSHVRYVEKHFDVLNEFDERVLSCEVGAIKPEARIYEAALEAIQCDPEECFYTDDIAAYVEKGREFGLDAEIFTQTAVLKEHLHDRQITGF</sequence>
<dbReference type="NCBIfam" id="TIGR01509">
    <property type="entry name" value="HAD-SF-IA-v3"/>
    <property type="match status" value="1"/>
</dbReference>
<dbReference type="InterPro" id="IPR006439">
    <property type="entry name" value="HAD-SF_hydro_IA"/>
</dbReference>
<dbReference type="RefSeq" id="WP_246128280.1">
    <property type="nucleotide sequence ID" value="NZ_CP036299.1"/>
</dbReference>
<reference evidence="1 2" key="1">
    <citation type="submission" date="2019-02" db="EMBL/GenBank/DDBJ databases">
        <title>Deep-cultivation of Planctomycetes and their phenomic and genomic characterization uncovers novel biology.</title>
        <authorList>
            <person name="Wiegand S."/>
            <person name="Jogler M."/>
            <person name="Boedeker C."/>
            <person name="Pinto D."/>
            <person name="Vollmers J."/>
            <person name="Rivas-Marin E."/>
            <person name="Kohn T."/>
            <person name="Peeters S.H."/>
            <person name="Heuer A."/>
            <person name="Rast P."/>
            <person name="Oberbeckmann S."/>
            <person name="Bunk B."/>
            <person name="Jeske O."/>
            <person name="Meyerdierks A."/>
            <person name="Storesund J.E."/>
            <person name="Kallscheuer N."/>
            <person name="Luecker S."/>
            <person name="Lage O.M."/>
            <person name="Pohl T."/>
            <person name="Merkel B.J."/>
            <person name="Hornburger P."/>
            <person name="Mueller R.-W."/>
            <person name="Bruemmer F."/>
            <person name="Labrenz M."/>
            <person name="Spormann A.M."/>
            <person name="Op den Camp H."/>
            <person name="Overmann J."/>
            <person name="Amann R."/>
            <person name="Jetten M.S.M."/>
            <person name="Mascher T."/>
            <person name="Medema M.H."/>
            <person name="Devos D.P."/>
            <person name="Kaster A.-K."/>
            <person name="Ovreas L."/>
            <person name="Rohde M."/>
            <person name="Galperin M.Y."/>
            <person name="Jogler C."/>
        </authorList>
    </citation>
    <scope>NUCLEOTIDE SEQUENCE [LARGE SCALE GENOMIC DNA]</scope>
    <source>
        <strain evidence="1 2">Spb1</strain>
    </source>
</reference>
<dbReference type="SFLD" id="SFLDG01129">
    <property type="entry name" value="C1.5:_HAD__Beta-PGM__Phosphata"/>
    <property type="match status" value="1"/>
</dbReference>
<protein>
    <submittedName>
        <fullName evidence="1">Alpha-D-glucose-1-phosphate phosphatase YihX</fullName>
        <ecNumber evidence="1">3.1.3.-</ecNumber>
    </submittedName>
</protein>
<keyword evidence="2" id="KW-1185">Reference proteome</keyword>
<dbReference type="InterPro" id="IPR036412">
    <property type="entry name" value="HAD-like_sf"/>
</dbReference>
<dbReference type="PRINTS" id="PR00413">
    <property type="entry name" value="HADHALOGNASE"/>
</dbReference>
<dbReference type="SUPFAM" id="SSF56784">
    <property type="entry name" value="HAD-like"/>
    <property type="match status" value="1"/>
</dbReference>
<dbReference type="PANTHER" id="PTHR43611">
    <property type="entry name" value="ALPHA-D-GLUCOSE 1-PHOSPHATE PHOSPHATASE"/>
    <property type="match status" value="1"/>
</dbReference>
<dbReference type="NCBIfam" id="TIGR01549">
    <property type="entry name" value="HAD-SF-IA-v1"/>
    <property type="match status" value="1"/>
</dbReference>
<dbReference type="SFLD" id="SFLDS00003">
    <property type="entry name" value="Haloacid_Dehalogenase"/>
    <property type="match status" value="1"/>
</dbReference>
<name>A0A518GSY4_9PLAN</name>
<dbReference type="CDD" id="cd02603">
    <property type="entry name" value="HAD_sEH-N_like"/>
    <property type="match status" value="1"/>
</dbReference>
<accession>A0A518GSY4</accession>
<keyword evidence="1" id="KW-0378">Hydrolase</keyword>
<dbReference type="EMBL" id="CP036299">
    <property type="protein sequence ID" value="QDV31697.1"/>
    <property type="molecule type" value="Genomic_DNA"/>
</dbReference>
<dbReference type="KEGG" id="peh:Spb1_36420"/>
<dbReference type="Gene3D" id="3.40.50.1000">
    <property type="entry name" value="HAD superfamily/HAD-like"/>
    <property type="match status" value="1"/>
</dbReference>
<dbReference type="GO" id="GO:0016787">
    <property type="term" value="F:hydrolase activity"/>
    <property type="evidence" value="ECO:0007669"/>
    <property type="project" value="UniProtKB-KW"/>
</dbReference>
<dbReference type="InterPro" id="IPR023198">
    <property type="entry name" value="PGP-like_dom2"/>
</dbReference>
<dbReference type="Proteomes" id="UP000315349">
    <property type="component" value="Chromosome"/>
</dbReference>
<dbReference type="AlphaFoldDB" id="A0A518GSY4"/>